<evidence type="ECO:0000313" key="3">
    <source>
        <dbReference type="Proteomes" id="UP000216020"/>
    </source>
</evidence>
<dbReference type="SUPFAM" id="SSF51569">
    <property type="entry name" value="Aldolase"/>
    <property type="match status" value="1"/>
</dbReference>
<protein>
    <submittedName>
        <fullName evidence="2">IolC myo-catabolism protein</fullName>
    </submittedName>
</protein>
<dbReference type="Proteomes" id="UP000216020">
    <property type="component" value="Unassembled WGS sequence"/>
</dbReference>
<sequence>MQPGYELPLYLLPFDHRNSYVKGMFNYVPPLSAEQQAKVEDSKQLIYEGFLQGARDRDVDAAHAGVLVDEEYGAAILRDARRRGYVTALSVERSGSDEFHFEYGDDYAAHIEAFDPAFAKVLVRYNPEDSDSGMNQRQAGRLAELSRYCLKTGRPLMFELLVPATQAQLSSVRGDKHAYDLQLRPRLMMQAMRELQDAGVEPAVWKIEGLDQRADCAAVVEVARRGGRGKVGCIVLGRGADDAKVRHWLTTAASVPGFIGFAVGRTSFFDAVADFEAGKATREDAARRIAGQYAGWVSIFERARGASA</sequence>
<dbReference type="OrthoDB" id="111160at2"/>
<organism evidence="2 3">
    <name type="scientific">Bordetella genomosp. 10</name>
    <dbReference type="NCBI Taxonomy" id="1416804"/>
    <lineage>
        <taxon>Bacteria</taxon>
        <taxon>Pseudomonadati</taxon>
        <taxon>Pseudomonadota</taxon>
        <taxon>Betaproteobacteria</taxon>
        <taxon>Burkholderiales</taxon>
        <taxon>Alcaligenaceae</taxon>
        <taxon>Bordetella</taxon>
    </lineage>
</organism>
<dbReference type="InterPro" id="IPR018659">
    <property type="entry name" value="DUF2090"/>
</dbReference>
<evidence type="ECO:0000259" key="1">
    <source>
        <dbReference type="Pfam" id="PF09863"/>
    </source>
</evidence>
<name>A0A261SLT7_9BORD</name>
<dbReference type="EMBL" id="NEVM01000001">
    <property type="protein sequence ID" value="OZI38011.1"/>
    <property type="molecule type" value="Genomic_DNA"/>
</dbReference>
<comment type="caution">
    <text evidence="2">The sequence shown here is derived from an EMBL/GenBank/DDBJ whole genome shotgun (WGS) entry which is preliminary data.</text>
</comment>
<dbReference type="AlphaFoldDB" id="A0A261SLT7"/>
<reference evidence="3" key="1">
    <citation type="submission" date="2017-05" db="EMBL/GenBank/DDBJ databases">
        <title>Complete and WGS of Bordetella genogroups.</title>
        <authorList>
            <person name="Spilker T."/>
            <person name="Lipuma J."/>
        </authorList>
    </citation>
    <scope>NUCLEOTIDE SEQUENCE [LARGE SCALE GENOMIC DNA]</scope>
    <source>
        <strain evidence="3">AU16122</strain>
    </source>
</reference>
<feature type="domain" description="DUF2090" evidence="1">
    <location>
        <begin position="9"/>
        <end position="303"/>
    </location>
</feature>
<dbReference type="Pfam" id="PF09863">
    <property type="entry name" value="DUF2090"/>
    <property type="match status" value="1"/>
</dbReference>
<dbReference type="InterPro" id="IPR013785">
    <property type="entry name" value="Aldolase_TIM"/>
</dbReference>
<evidence type="ECO:0000313" key="2">
    <source>
        <dbReference type="EMBL" id="OZI38011.1"/>
    </source>
</evidence>
<accession>A0A261SLT7</accession>
<proteinExistence type="predicted"/>
<dbReference type="RefSeq" id="WP_094852112.1">
    <property type="nucleotide sequence ID" value="NZ_NEVM01000001.1"/>
</dbReference>
<gene>
    <name evidence="2" type="ORF">CAL29_06550</name>
</gene>
<keyword evidence="3" id="KW-1185">Reference proteome</keyword>
<dbReference type="Gene3D" id="3.20.20.70">
    <property type="entry name" value="Aldolase class I"/>
    <property type="match status" value="1"/>
</dbReference>